<dbReference type="EMBL" id="LR746275">
    <property type="protein sequence ID" value="CAA7406158.1"/>
    <property type="molecule type" value="Genomic_DNA"/>
</dbReference>
<dbReference type="InterPro" id="IPR007612">
    <property type="entry name" value="LOR"/>
</dbReference>
<name>A0A7I8LA48_SPIIN</name>
<dbReference type="InterPro" id="IPR025659">
    <property type="entry name" value="Tubby-like_C"/>
</dbReference>
<dbReference type="Proteomes" id="UP000663760">
    <property type="component" value="Chromosome 12"/>
</dbReference>
<dbReference type="OrthoDB" id="748129at2759"/>
<dbReference type="SUPFAM" id="SSF54518">
    <property type="entry name" value="Tubby C-terminal domain-like"/>
    <property type="match status" value="1"/>
</dbReference>
<reference evidence="2" key="1">
    <citation type="submission" date="2020-02" db="EMBL/GenBank/DDBJ databases">
        <authorList>
            <person name="Scholz U."/>
            <person name="Mascher M."/>
            <person name="Fiebig A."/>
        </authorList>
    </citation>
    <scope>NUCLEOTIDE SEQUENCE</scope>
</reference>
<evidence type="ECO:0000313" key="2">
    <source>
        <dbReference type="EMBL" id="CAA7406158.1"/>
    </source>
</evidence>
<accession>A0A7I8LA48</accession>
<dbReference type="AlphaFoldDB" id="A0A7I8LA48"/>
<protein>
    <submittedName>
        <fullName evidence="2">Uncharacterized protein</fullName>
    </submittedName>
</protein>
<dbReference type="Gene3D" id="2.40.160.200">
    <property type="entry name" value="LURP1-related"/>
    <property type="match status" value="1"/>
</dbReference>
<evidence type="ECO:0000313" key="3">
    <source>
        <dbReference type="Proteomes" id="UP000663760"/>
    </source>
</evidence>
<gene>
    <name evidence="2" type="ORF">SI8410_12016836</name>
</gene>
<dbReference type="Pfam" id="PF04525">
    <property type="entry name" value="LOR"/>
    <property type="match status" value="1"/>
</dbReference>
<sequence>MSKVHPSAISVKSAEAAVAAAGTGGGTTVLTVWRKSLLFNCEGFTVFDIKGNLLFRVDNYGAGRRGEVVLMDADGTPLLTIRRKRLSFGEQWLVYEGDEASCAVAGHPLLSIRKKHVNLLRHRAVLVHVAGGGGSAEKRYRNFDVEGSYPRRSVAVYDDRRCCLAEVQKKETTGGVGLGADVFRLVVQPGFDATIAMAIVVVLEQMFPSRE</sequence>
<dbReference type="PANTHER" id="PTHR31087:SF77">
    <property type="entry name" value="OS05G0311500 PROTEIN"/>
    <property type="match status" value="1"/>
</dbReference>
<comment type="similarity">
    <text evidence="1">Belongs to the LOR family.</text>
</comment>
<organism evidence="2 3">
    <name type="scientific">Spirodela intermedia</name>
    <name type="common">Intermediate duckweed</name>
    <dbReference type="NCBI Taxonomy" id="51605"/>
    <lineage>
        <taxon>Eukaryota</taxon>
        <taxon>Viridiplantae</taxon>
        <taxon>Streptophyta</taxon>
        <taxon>Embryophyta</taxon>
        <taxon>Tracheophyta</taxon>
        <taxon>Spermatophyta</taxon>
        <taxon>Magnoliopsida</taxon>
        <taxon>Liliopsida</taxon>
        <taxon>Araceae</taxon>
        <taxon>Lemnoideae</taxon>
        <taxon>Spirodela</taxon>
    </lineage>
</organism>
<keyword evidence="3" id="KW-1185">Reference proteome</keyword>
<dbReference type="PANTHER" id="PTHR31087">
    <property type="match status" value="1"/>
</dbReference>
<evidence type="ECO:0000256" key="1">
    <source>
        <dbReference type="ARBA" id="ARBA00005437"/>
    </source>
</evidence>
<proteinExistence type="inferred from homology"/>
<dbReference type="InterPro" id="IPR038595">
    <property type="entry name" value="LOR_sf"/>
</dbReference>